<dbReference type="OrthoDB" id="9871219at2"/>
<evidence type="ECO:0000313" key="1">
    <source>
        <dbReference type="EMBL" id="CAD0362424.1"/>
    </source>
</evidence>
<organism evidence="1">
    <name type="scientific">Xanthomonas hortorum pv. gardneri</name>
    <dbReference type="NCBI Taxonomy" id="2754056"/>
    <lineage>
        <taxon>Bacteria</taxon>
        <taxon>Pseudomonadati</taxon>
        <taxon>Pseudomonadota</taxon>
        <taxon>Gammaproteobacteria</taxon>
        <taxon>Lysobacterales</taxon>
        <taxon>Lysobacteraceae</taxon>
        <taxon>Xanthomonas</taxon>
    </lineage>
</organism>
<sequence length="194" mass="21699">MLDFLQKSFAPFSLRSVRTVRPGAKHEWSATICVNGSAVGKLITLPVEFGQADSAGLNNEQDALAQYAMDLCFLDSCHQTHFEQHTRALMNAGILVEDDLQVAMVDLITLMADAYLGDKAMFRLAKEGVTIYRLRSDPLNTYRRLNRAYTPYLGQELKLLHGDVDWVLNERLGAEGVQGEHVLHLVTTTNTTHH</sequence>
<name>A0A0G8MPN3_9XANT</name>
<dbReference type="GeneID" id="46984123"/>
<dbReference type="AlphaFoldDB" id="A0A0G8MPN3"/>
<reference evidence="1" key="1">
    <citation type="submission" date="2020-07" db="EMBL/GenBank/DDBJ databases">
        <authorList>
            <person name="Pothier F. J."/>
        </authorList>
    </citation>
    <scope>NUCLEOTIDE SEQUENCE [LARGE SCALE GENOMIC DNA]</scope>
    <source>
        <plasmid evidence="1">CFBP8129_p211</plasmid>
    </source>
</reference>
<dbReference type="EMBL" id="LR828254">
    <property type="protein sequence ID" value="CAD0362428.1"/>
    <property type="molecule type" value="Genomic_DNA"/>
</dbReference>
<keyword evidence="1" id="KW-0614">Plasmid</keyword>
<protein>
    <submittedName>
        <fullName evidence="1">Uncharacterized protein</fullName>
    </submittedName>
</protein>
<accession>A0A0G8MPN3</accession>
<proteinExistence type="predicted"/>
<dbReference type="EMBL" id="LR828254">
    <property type="protein sequence ID" value="CAD0362424.1"/>
    <property type="molecule type" value="Genomic_DNA"/>
</dbReference>
<dbReference type="RefSeq" id="WP_005989577.1">
    <property type="nucleotide sequence ID" value="NZ_CP018729.1"/>
</dbReference>
<gene>
    <name evidence="1" type="ORF">CFBP8129_45440</name>
</gene>
<geneLocation type="plasmid" evidence="1">
    <name>CFBP8129_p211</name>
</geneLocation>